<evidence type="ECO:0000256" key="9">
    <source>
        <dbReference type="ARBA" id="ARBA00022763"/>
    </source>
</evidence>
<dbReference type="CDD" id="cd07971">
    <property type="entry name" value="OBF_DNA_ligase_LigD"/>
    <property type="match status" value="1"/>
</dbReference>
<evidence type="ECO:0000256" key="3">
    <source>
        <dbReference type="ARBA" id="ARBA00022598"/>
    </source>
</evidence>
<feature type="compositionally biased region" description="Pro residues" evidence="23">
    <location>
        <begin position="319"/>
        <end position="329"/>
    </location>
</feature>
<evidence type="ECO:0000256" key="13">
    <source>
        <dbReference type="ARBA" id="ARBA00022932"/>
    </source>
</evidence>
<comment type="similarity">
    <text evidence="21">In the C-terminal section; belongs to the ATP-dependent DNA ligase family.</text>
</comment>
<dbReference type="PROSITE" id="PS50160">
    <property type="entry name" value="DNA_LIGASE_A3"/>
    <property type="match status" value="1"/>
</dbReference>
<organism evidence="25 26">
    <name type="scientific">Friedmanniella luteola</name>
    <dbReference type="NCBI Taxonomy" id="546871"/>
    <lineage>
        <taxon>Bacteria</taxon>
        <taxon>Bacillati</taxon>
        <taxon>Actinomycetota</taxon>
        <taxon>Actinomycetes</taxon>
        <taxon>Propionibacteriales</taxon>
        <taxon>Nocardioidaceae</taxon>
        <taxon>Friedmanniella</taxon>
    </lineage>
</organism>
<keyword evidence="6" id="KW-0540">Nuclease</keyword>
<dbReference type="Gene3D" id="3.30.1490.70">
    <property type="match status" value="1"/>
</dbReference>
<dbReference type="PANTHER" id="PTHR42705:SF2">
    <property type="entry name" value="BIFUNCTIONAL NON-HOMOLOGOUS END JOINING PROTEIN LIGD"/>
    <property type="match status" value="1"/>
</dbReference>
<dbReference type="GO" id="GO:0006310">
    <property type="term" value="P:DNA recombination"/>
    <property type="evidence" value="ECO:0007669"/>
    <property type="project" value="UniProtKB-KW"/>
</dbReference>
<dbReference type="CDD" id="cd07906">
    <property type="entry name" value="Adenylation_DNA_ligase_LigD_LigC"/>
    <property type="match status" value="1"/>
</dbReference>
<evidence type="ECO:0000313" key="26">
    <source>
        <dbReference type="Proteomes" id="UP000199092"/>
    </source>
</evidence>
<reference evidence="25 26" key="1">
    <citation type="submission" date="2016-10" db="EMBL/GenBank/DDBJ databases">
        <authorList>
            <person name="de Groot N.N."/>
        </authorList>
    </citation>
    <scope>NUCLEOTIDE SEQUENCE [LARGE SCALE GENOMIC DNA]</scope>
    <source>
        <strain evidence="25 26">DSM 21741</strain>
    </source>
</reference>
<dbReference type="InterPro" id="IPR012340">
    <property type="entry name" value="NA-bd_OB-fold"/>
</dbReference>
<evidence type="ECO:0000256" key="20">
    <source>
        <dbReference type="ARBA" id="ARBA00034003"/>
    </source>
</evidence>
<keyword evidence="4" id="KW-0808">Transferase</keyword>
<dbReference type="InterPro" id="IPR014146">
    <property type="entry name" value="LigD_ligase_dom"/>
</dbReference>
<feature type="domain" description="ATP-dependent DNA ligase family profile" evidence="24">
    <location>
        <begin position="645"/>
        <end position="761"/>
    </location>
</feature>
<keyword evidence="9" id="KW-0227">DNA damage</keyword>
<keyword evidence="13" id="KW-0239">DNA-directed DNA polymerase</keyword>
<evidence type="ECO:0000256" key="2">
    <source>
        <dbReference type="ARBA" id="ARBA00012727"/>
    </source>
</evidence>
<evidence type="ECO:0000256" key="14">
    <source>
        <dbReference type="ARBA" id="ARBA00023125"/>
    </source>
</evidence>
<proteinExistence type="inferred from homology"/>
<dbReference type="Pfam" id="PF13298">
    <property type="entry name" value="LigD_N"/>
    <property type="match status" value="1"/>
</dbReference>
<dbReference type="SUPFAM" id="SSF56091">
    <property type="entry name" value="DNA ligase/mRNA capping enzyme, catalytic domain"/>
    <property type="match status" value="1"/>
</dbReference>
<keyword evidence="8" id="KW-0547">Nucleotide-binding</keyword>
<comment type="similarity">
    <text evidence="22">In the N-terminal section; belongs to the LigD polymerase family.</text>
</comment>
<evidence type="ECO:0000256" key="4">
    <source>
        <dbReference type="ARBA" id="ARBA00022679"/>
    </source>
</evidence>
<evidence type="ECO:0000256" key="21">
    <source>
        <dbReference type="ARBA" id="ARBA00049981"/>
    </source>
</evidence>
<keyword evidence="11" id="KW-0269">Exonuclease</keyword>
<feature type="compositionally biased region" description="Low complexity" evidence="23">
    <location>
        <begin position="494"/>
        <end position="506"/>
    </location>
</feature>
<keyword evidence="18" id="KW-0511">Multifunctional enzyme</keyword>
<dbReference type="GO" id="GO:0006281">
    <property type="term" value="P:DNA repair"/>
    <property type="evidence" value="ECO:0007669"/>
    <property type="project" value="UniProtKB-KW"/>
</dbReference>
<dbReference type="EC" id="6.5.1.1" evidence="2"/>
<keyword evidence="15" id="KW-0233">DNA recombination</keyword>
<dbReference type="CDD" id="cd04863">
    <property type="entry name" value="MtLigD_Pol_like"/>
    <property type="match status" value="1"/>
</dbReference>
<evidence type="ECO:0000256" key="11">
    <source>
        <dbReference type="ARBA" id="ARBA00022839"/>
    </source>
</evidence>
<dbReference type="GO" id="GO:0003677">
    <property type="term" value="F:DNA binding"/>
    <property type="evidence" value="ECO:0007669"/>
    <property type="project" value="UniProtKB-KW"/>
</dbReference>
<dbReference type="GO" id="GO:0046872">
    <property type="term" value="F:metal ion binding"/>
    <property type="evidence" value="ECO:0007669"/>
    <property type="project" value="UniProtKB-KW"/>
</dbReference>
<dbReference type="EMBL" id="LT629749">
    <property type="protein sequence ID" value="SDT38917.1"/>
    <property type="molecule type" value="Genomic_DNA"/>
</dbReference>
<dbReference type="InterPro" id="IPR052171">
    <property type="entry name" value="NHEJ_LigD"/>
</dbReference>
<evidence type="ECO:0000256" key="6">
    <source>
        <dbReference type="ARBA" id="ARBA00022722"/>
    </source>
</evidence>
<dbReference type="SUPFAM" id="SSF50249">
    <property type="entry name" value="Nucleic acid-binding proteins"/>
    <property type="match status" value="1"/>
</dbReference>
<evidence type="ECO:0000256" key="17">
    <source>
        <dbReference type="ARBA" id="ARBA00023211"/>
    </source>
</evidence>
<evidence type="ECO:0000259" key="24">
    <source>
        <dbReference type="PROSITE" id="PS50160"/>
    </source>
</evidence>
<evidence type="ECO:0000256" key="15">
    <source>
        <dbReference type="ARBA" id="ARBA00023172"/>
    </source>
</evidence>
<dbReference type="NCBIfam" id="TIGR02779">
    <property type="entry name" value="NHEJ_ligase_lig"/>
    <property type="match status" value="1"/>
</dbReference>
<evidence type="ECO:0000256" key="7">
    <source>
        <dbReference type="ARBA" id="ARBA00022723"/>
    </source>
</evidence>
<sequence length="854" mass="92327">MSPASEQVVTVEGRSIKLTNLGKVLYPATGTTKGEVLDYYVRVGEVLLPHLRQRPATRKRWPDGVGDDARRGTVFFAKDLGAGTPDWVQRRTIRHRDHDNDYPVVDDLATLTWLAQLAALEIHVPQWRFAADGTPRNPDRLVLDLDPGEGVTLADCAEIARQAREILQGIGHDPVPVTSGSKGIHLYAPLDGDLTPEQATTLARELALALEAEQPDRVISSMKRSERDGKVFLDWSQNNGNKTTISPYSLRGRVHPTVAAPRTWAELDDPDLRQLEYPEVLARLETEGDLLAPLLGAGGPAADRLSTYRSMRDAQRTPEPVPASPPAPRPTADGEPTFVIQEHHARALHYDFRLEHEGVLVSWAVPKAPPTDPKVNHLAVQTEDHPLEYGTFEGSIPRGEYGGGAVSIWDAGTYRLHKWRDGKEVIVTCSGRPGGGLGGVRKFALIHTGGPGRAARNWLMHLMATDPEDLDPATTAAEPAGPAPAVDVADAAVDASAPATTPAEETPAGEEPPRPAGRRRAAPPPQESGFPARVEPMLAQLTAVGAFGPAEGWAFEMKWDGVRVLAYLAEGRVELRSRRGRDDTAAYADVADALTAVPARSAVLDGEVVVLDADGKPSFGLLQARINLTRAADIRRLSATHPAQLMLFDVLELDGQSLLEVGYDERRAVLEALVPPGTSTRLQVPPVFDGDLDAAMATSEAFGLEGVVAKRRSSRYVPGGRGDAWRKIKHSKSQEVVVGGWRPGQGRRSGGIGSLLMGVPTEDGLHYVGRVGSGLGDRELDELRAALTPLARPTSPFSDVPREDARDASWVEPVLVAEVTYGELTGPGRMRHPVWKGIRPDKGPDEVVWELPGR</sequence>
<evidence type="ECO:0000256" key="23">
    <source>
        <dbReference type="SAM" id="MobiDB-lite"/>
    </source>
</evidence>
<evidence type="ECO:0000256" key="1">
    <source>
        <dbReference type="ARBA" id="ARBA00001936"/>
    </source>
</evidence>
<dbReference type="OrthoDB" id="9802472at2"/>
<comment type="catalytic activity">
    <reaction evidence="20">
        <text>ATP + (deoxyribonucleotide)n-3'-hydroxyl + 5'-phospho-(deoxyribonucleotide)m = (deoxyribonucleotide)n+m + AMP + diphosphate.</text>
        <dbReference type="EC" id="6.5.1.1"/>
    </reaction>
</comment>
<dbReference type="InterPro" id="IPR033649">
    <property type="entry name" value="MtLigD_Pol-like"/>
</dbReference>
<evidence type="ECO:0000256" key="22">
    <source>
        <dbReference type="ARBA" id="ARBA00049990"/>
    </source>
</evidence>
<evidence type="ECO:0000256" key="8">
    <source>
        <dbReference type="ARBA" id="ARBA00022741"/>
    </source>
</evidence>
<keyword evidence="12" id="KW-0067">ATP-binding</keyword>
<name>A0A1H1ZZE9_9ACTN</name>
<evidence type="ECO:0000256" key="18">
    <source>
        <dbReference type="ARBA" id="ARBA00023268"/>
    </source>
</evidence>
<dbReference type="GO" id="GO:0003887">
    <property type="term" value="F:DNA-directed DNA polymerase activity"/>
    <property type="evidence" value="ECO:0007669"/>
    <property type="project" value="UniProtKB-KW"/>
</dbReference>
<dbReference type="InterPro" id="IPR012309">
    <property type="entry name" value="DNA_ligase_ATP-dep_C"/>
</dbReference>
<dbReference type="NCBIfam" id="TIGR02778">
    <property type="entry name" value="ligD_pol"/>
    <property type="match status" value="1"/>
</dbReference>
<dbReference type="Gene3D" id="3.90.920.10">
    <property type="entry name" value="DNA primase, PRIM domain"/>
    <property type="match status" value="1"/>
</dbReference>
<dbReference type="STRING" id="546871.SAMN04488543_4103"/>
<dbReference type="PANTHER" id="PTHR42705">
    <property type="entry name" value="BIFUNCTIONAL NON-HOMOLOGOUS END JOINING PROTEIN LIGD"/>
    <property type="match status" value="1"/>
</dbReference>
<protein>
    <recommendedName>
        <fullName evidence="2">DNA ligase (ATP)</fullName>
        <ecNumber evidence="2">6.5.1.1</ecNumber>
    </recommendedName>
    <alternativeName>
        <fullName evidence="19">NHEJ DNA polymerase</fullName>
    </alternativeName>
</protein>
<evidence type="ECO:0000256" key="12">
    <source>
        <dbReference type="ARBA" id="ARBA00022840"/>
    </source>
</evidence>
<dbReference type="GO" id="GO:0003910">
    <property type="term" value="F:DNA ligase (ATP) activity"/>
    <property type="evidence" value="ECO:0007669"/>
    <property type="project" value="UniProtKB-EC"/>
</dbReference>
<dbReference type="Pfam" id="PF21686">
    <property type="entry name" value="LigD_Prim-Pol"/>
    <property type="match status" value="1"/>
</dbReference>
<keyword evidence="14" id="KW-0238">DNA-binding</keyword>
<dbReference type="NCBIfam" id="NF007210">
    <property type="entry name" value="PRK09632.1"/>
    <property type="match status" value="1"/>
</dbReference>
<dbReference type="AlphaFoldDB" id="A0A1H1ZZE9"/>
<comment type="cofactor">
    <cofactor evidence="1">
        <name>Mn(2+)</name>
        <dbReference type="ChEBI" id="CHEBI:29035"/>
    </cofactor>
</comment>
<keyword evidence="7" id="KW-0479">Metal-binding</keyword>
<keyword evidence="26" id="KW-1185">Reference proteome</keyword>
<dbReference type="RefSeq" id="WP_091415571.1">
    <property type="nucleotide sequence ID" value="NZ_LT629749.1"/>
</dbReference>
<dbReference type="InterPro" id="IPR014144">
    <property type="entry name" value="LigD_PE_domain"/>
</dbReference>
<dbReference type="GO" id="GO:0005524">
    <property type="term" value="F:ATP binding"/>
    <property type="evidence" value="ECO:0007669"/>
    <property type="project" value="UniProtKB-KW"/>
</dbReference>
<gene>
    <name evidence="25" type="ORF">SAMN04488543_4103</name>
</gene>
<dbReference type="NCBIfam" id="TIGR02777">
    <property type="entry name" value="LigD_PE_dom"/>
    <property type="match status" value="1"/>
</dbReference>
<feature type="region of interest" description="Disordered" evidence="23">
    <location>
        <begin position="310"/>
        <end position="335"/>
    </location>
</feature>
<dbReference type="InterPro" id="IPR012310">
    <property type="entry name" value="DNA_ligase_ATP-dep_cent"/>
</dbReference>
<feature type="region of interest" description="Disordered" evidence="23">
    <location>
        <begin position="494"/>
        <end position="531"/>
    </location>
</feature>
<evidence type="ECO:0000256" key="16">
    <source>
        <dbReference type="ARBA" id="ARBA00023204"/>
    </source>
</evidence>
<keyword evidence="16" id="KW-0234">DNA repair</keyword>
<evidence type="ECO:0000256" key="10">
    <source>
        <dbReference type="ARBA" id="ARBA00022801"/>
    </source>
</evidence>
<evidence type="ECO:0000256" key="19">
    <source>
        <dbReference type="ARBA" id="ARBA00029943"/>
    </source>
</evidence>
<dbReference type="Gene3D" id="2.40.50.140">
    <property type="entry name" value="Nucleic acid-binding proteins"/>
    <property type="match status" value="1"/>
</dbReference>
<dbReference type="Pfam" id="PF01068">
    <property type="entry name" value="DNA_ligase_A_M"/>
    <property type="match status" value="1"/>
</dbReference>
<evidence type="ECO:0000256" key="5">
    <source>
        <dbReference type="ARBA" id="ARBA00022695"/>
    </source>
</evidence>
<dbReference type="Pfam" id="PF04679">
    <property type="entry name" value="DNA_ligase_A_C"/>
    <property type="match status" value="1"/>
</dbReference>
<accession>A0A1H1ZZE9</accession>
<evidence type="ECO:0000313" key="25">
    <source>
        <dbReference type="EMBL" id="SDT38917.1"/>
    </source>
</evidence>
<dbReference type="Gene3D" id="3.30.470.30">
    <property type="entry name" value="DNA ligase/mRNA capping enzyme"/>
    <property type="match status" value="1"/>
</dbReference>
<keyword evidence="3 25" id="KW-0436">Ligase</keyword>
<keyword evidence="17" id="KW-0464">Manganese</keyword>
<keyword evidence="10" id="KW-0378">Hydrolase</keyword>
<dbReference type="GO" id="GO:0004527">
    <property type="term" value="F:exonuclease activity"/>
    <property type="evidence" value="ECO:0007669"/>
    <property type="project" value="UniProtKB-KW"/>
</dbReference>
<dbReference type="InterPro" id="IPR014145">
    <property type="entry name" value="LigD_pol_dom"/>
</dbReference>
<keyword evidence="5" id="KW-0548">Nucleotidyltransferase</keyword>
<dbReference type="Proteomes" id="UP000199092">
    <property type="component" value="Chromosome I"/>
</dbReference>